<dbReference type="SUPFAM" id="SSF54637">
    <property type="entry name" value="Thioesterase/thiol ester dehydrase-isomerase"/>
    <property type="match status" value="1"/>
</dbReference>
<feature type="non-terminal residue" evidence="5">
    <location>
        <position position="1"/>
    </location>
</feature>
<dbReference type="InterPro" id="IPR052365">
    <property type="entry name" value="THEM4/THEM5_acyl-CoA_thioest"/>
</dbReference>
<evidence type="ECO:0008006" key="6">
    <source>
        <dbReference type="Google" id="ProtNLM"/>
    </source>
</evidence>
<reference evidence="5" key="1">
    <citation type="submission" date="2018-05" db="EMBL/GenBank/DDBJ databases">
        <authorList>
            <person name="Lanie J.A."/>
            <person name="Ng W.-L."/>
            <person name="Kazmierczak K.M."/>
            <person name="Andrzejewski T.M."/>
            <person name="Davidsen T.M."/>
            <person name="Wayne K.J."/>
            <person name="Tettelin H."/>
            <person name="Glass J.I."/>
            <person name="Rusch D."/>
            <person name="Podicherti R."/>
            <person name="Tsui H.-C.T."/>
            <person name="Winkler M.E."/>
        </authorList>
    </citation>
    <scope>NUCLEOTIDE SEQUENCE</scope>
</reference>
<dbReference type="PANTHER" id="PTHR12418:SF19">
    <property type="entry name" value="ACYL-COENZYME A THIOESTERASE THEM4"/>
    <property type="match status" value="1"/>
</dbReference>
<evidence type="ECO:0000313" key="5">
    <source>
        <dbReference type="EMBL" id="SUZ60958.1"/>
    </source>
</evidence>
<keyword evidence="3" id="KW-0276">Fatty acid metabolism</keyword>
<name>A0A381P417_9ZZZZ</name>
<dbReference type="GO" id="GO:0006631">
    <property type="term" value="P:fatty acid metabolic process"/>
    <property type="evidence" value="ECO:0007669"/>
    <property type="project" value="UniProtKB-KW"/>
</dbReference>
<dbReference type="PANTHER" id="PTHR12418">
    <property type="entry name" value="ACYL-COENZYME A THIOESTERASE THEM4"/>
    <property type="match status" value="1"/>
</dbReference>
<keyword evidence="2" id="KW-0378">Hydrolase</keyword>
<dbReference type="InterPro" id="IPR029069">
    <property type="entry name" value="HotDog_dom_sf"/>
</dbReference>
<dbReference type="EMBL" id="UINC01000776">
    <property type="protein sequence ID" value="SUZ60958.1"/>
    <property type="molecule type" value="Genomic_DNA"/>
</dbReference>
<protein>
    <recommendedName>
        <fullName evidence="6">Thioesterase domain-containing protein</fullName>
    </recommendedName>
</protein>
<evidence type="ECO:0000256" key="3">
    <source>
        <dbReference type="ARBA" id="ARBA00022832"/>
    </source>
</evidence>
<accession>A0A381P417</accession>
<dbReference type="AlphaFoldDB" id="A0A381P417"/>
<sequence length="157" mass="17748">MLSKKSSNIFQNYMPDNICFGCGKNTKNGLHIKSYWNGKEAECVWFPKPYHQGWSSIMNGGIIATIIDCHCMGTAMAYAYKKENRSLNSFPEYRYATGTITVKYIAPTPNKKVKLSAKIISYSEKKIFLKCNLISENKITVSAEVVAFRVYDSGKKT</sequence>
<keyword evidence="1" id="KW-0963">Cytoplasm</keyword>
<proteinExistence type="predicted"/>
<organism evidence="5">
    <name type="scientific">marine metagenome</name>
    <dbReference type="NCBI Taxonomy" id="408172"/>
    <lineage>
        <taxon>unclassified sequences</taxon>
        <taxon>metagenomes</taxon>
        <taxon>ecological metagenomes</taxon>
    </lineage>
</organism>
<evidence type="ECO:0000256" key="2">
    <source>
        <dbReference type="ARBA" id="ARBA00022801"/>
    </source>
</evidence>
<evidence type="ECO:0000256" key="4">
    <source>
        <dbReference type="ARBA" id="ARBA00023098"/>
    </source>
</evidence>
<gene>
    <name evidence="5" type="ORF">METZ01_LOCUS13812</name>
</gene>
<dbReference type="GO" id="GO:0016787">
    <property type="term" value="F:hydrolase activity"/>
    <property type="evidence" value="ECO:0007669"/>
    <property type="project" value="UniProtKB-KW"/>
</dbReference>
<dbReference type="Gene3D" id="3.10.129.10">
    <property type="entry name" value="Hotdog Thioesterase"/>
    <property type="match status" value="1"/>
</dbReference>
<keyword evidence="4" id="KW-0443">Lipid metabolism</keyword>
<feature type="non-terminal residue" evidence="5">
    <location>
        <position position="157"/>
    </location>
</feature>
<evidence type="ECO:0000256" key="1">
    <source>
        <dbReference type="ARBA" id="ARBA00022490"/>
    </source>
</evidence>